<organism evidence="2 3">
    <name type="scientific">Prosthecobacter debontii</name>
    <dbReference type="NCBI Taxonomy" id="48467"/>
    <lineage>
        <taxon>Bacteria</taxon>
        <taxon>Pseudomonadati</taxon>
        <taxon>Verrucomicrobiota</taxon>
        <taxon>Verrucomicrobiia</taxon>
        <taxon>Verrucomicrobiales</taxon>
        <taxon>Verrucomicrobiaceae</taxon>
        <taxon>Prosthecobacter</taxon>
    </lineage>
</organism>
<keyword evidence="1" id="KW-0812">Transmembrane</keyword>
<sequence>MIFLAQRSDPMPWWFPFFVFGMWLLINNYNSARTGWRAFSECYGGRRNRPKGPSFGSPYICFNGAWRFSYSGVVRVVPSIDGLWFYTVIYFRPFHSPFFIPWSLVTHVEPLSMWYWRGYRVHIQSEAGSLAVRLRWTFKDALLRFRPDLLQASYTPMISPSPET</sequence>
<evidence type="ECO:0000313" key="3">
    <source>
        <dbReference type="Proteomes" id="UP000190774"/>
    </source>
</evidence>
<reference evidence="3" key="1">
    <citation type="submission" date="2017-02" db="EMBL/GenBank/DDBJ databases">
        <authorList>
            <person name="Varghese N."/>
            <person name="Submissions S."/>
        </authorList>
    </citation>
    <scope>NUCLEOTIDE SEQUENCE [LARGE SCALE GENOMIC DNA]</scope>
    <source>
        <strain evidence="3">ATCC 700200</strain>
    </source>
</reference>
<accession>A0A1T4Z493</accession>
<evidence type="ECO:0000313" key="2">
    <source>
        <dbReference type="EMBL" id="SKB08862.1"/>
    </source>
</evidence>
<feature type="transmembrane region" description="Helical" evidence="1">
    <location>
        <begin position="12"/>
        <end position="29"/>
    </location>
</feature>
<dbReference type="RefSeq" id="WP_139373500.1">
    <property type="nucleotide sequence ID" value="NZ_FUYE01000030.1"/>
</dbReference>
<keyword evidence="1" id="KW-1133">Transmembrane helix</keyword>
<gene>
    <name evidence="2" type="ORF">SAMN02745166_05046</name>
</gene>
<dbReference type="AlphaFoldDB" id="A0A1T4Z493"/>
<dbReference type="Proteomes" id="UP000190774">
    <property type="component" value="Unassembled WGS sequence"/>
</dbReference>
<keyword evidence="1" id="KW-0472">Membrane</keyword>
<protein>
    <submittedName>
        <fullName evidence="2">Uncharacterized protein</fullName>
    </submittedName>
</protein>
<dbReference type="EMBL" id="FUYE01000030">
    <property type="protein sequence ID" value="SKB08862.1"/>
    <property type="molecule type" value="Genomic_DNA"/>
</dbReference>
<dbReference type="OrthoDB" id="200297at2"/>
<name>A0A1T4Z493_9BACT</name>
<keyword evidence="3" id="KW-1185">Reference proteome</keyword>
<evidence type="ECO:0000256" key="1">
    <source>
        <dbReference type="SAM" id="Phobius"/>
    </source>
</evidence>
<proteinExistence type="predicted"/>